<comment type="similarity">
    <text evidence="1">Belongs to the bacilliredoxin family.</text>
</comment>
<evidence type="ECO:0008006" key="4">
    <source>
        <dbReference type="Google" id="ProtNLM"/>
    </source>
</evidence>
<dbReference type="RefSeq" id="WP_025700197.1">
    <property type="nucleotide sequence ID" value="NZ_ASQQ01000752.1"/>
</dbReference>
<dbReference type="PATRIC" id="fig|1333534.5.peg.5525"/>
<proteinExistence type="inferred from homology"/>
<dbReference type="PANTHER" id="PTHR40052:SF2">
    <property type="entry name" value="BACILLIREDOXIN BRXA"/>
    <property type="match status" value="1"/>
</dbReference>
<dbReference type="AlphaFoldDB" id="A0A0F7FF90"/>
<dbReference type="Pfam" id="PF06491">
    <property type="entry name" value="Disulph_isomer"/>
    <property type="match status" value="1"/>
</dbReference>
<evidence type="ECO:0000313" key="2">
    <source>
        <dbReference type="EMBL" id="AKG37384.1"/>
    </source>
</evidence>
<reference evidence="2 3" key="2">
    <citation type="journal article" date="2016" name="Genome Announc.">
        <title>Genome Sequence of a Gram-Positive Diazotroph, Paenibacillus durus Type Strain ATCC 35681.</title>
        <authorList>
            <person name="Halim M.A."/>
            <person name="Rahman A.Y."/>
            <person name="Sim K.S."/>
            <person name="Yam H.C."/>
            <person name="Rahim A.A."/>
            <person name="Ghazali A.H."/>
            <person name="Najimudin N."/>
        </authorList>
    </citation>
    <scope>NUCLEOTIDE SEQUENCE [LARGE SCALE GENOMIC DNA]</scope>
    <source>
        <strain evidence="2 3">ATCC 35681</strain>
    </source>
</reference>
<evidence type="ECO:0000256" key="1">
    <source>
        <dbReference type="ARBA" id="ARBA00038305"/>
    </source>
</evidence>
<dbReference type="Gene3D" id="6.10.250.2150">
    <property type="match status" value="1"/>
</dbReference>
<protein>
    <recommendedName>
        <fullName evidence="4">BrxA/BrxB family bacilliredoxin</fullName>
    </recommendedName>
</protein>
<name>A0A0F7FF90_PAEDU</name>
<dbReference type="Gene3D" id="3.40.30.10">
    <property type="entry name" value="Glutaredoxin"/>
    <property type="match status" value="1"/>
</dbReference>
<organism evidence="2 3">
    <name type="scientific">Paenibacillus durus ATCC 35681</name>
    <dbReference type="NCBI Taxonomy" id="1333534"/>
    <lineage>
        <taxon>Bacteria</taxon>
        <taxon>Bacillati</taxon>
        <taxon>Bacillota</taxon>
        <taxon>Bacilli</taxon>
        <taxon>Bacillales</taxon>
        <taxon>Paenibacillaceae</taxon>
        <taxon>Paenibacillus</taxon>
    </lineage>
</organism>
<gene>
    <name evidence="2" type="ORF">VK70_25280</name>
</gene>
<dbReference type="OrthoDB" id="9793981at2"/>
<sequence length="144" mass="15835">MSMSFEQYMRDSIQPMRDDLTSIGFTELKTPEEVEAALPNAKGTTLVVVNSVCGCAAGQCRPGVAQALKNDALPDHLFTVFAGQEKEATAKAREYFAPYPPSSPSIALMKDGELVHFIERQGVENRSAGEIADELKEIFDRYCK</sequence>
<dbReference type="EMBL" id="CP011114">
    <property type="protein sequence ID" value="AKG37384.1"/>
    <property type="molecule type" value="Genomic_DNA"/>
</dbReference>
<reference evidence="2 3" key="1">
    <citation type="submission" date="2015-03" db="EMBL/GenBank/DDBJ databases">
        <authorList>
            <person name="Abdul Halim M."/>
        </authorList>
    </citation>
    <scope>NUCLEOTIDE SEQUENCE [LARGE SCALE GENOMIC DNA]</scope>
    <source>
        <strain evidence="2 3">ATCC 35681</strain>
    </source>
</reference>
<dbReference type="InterPro" id="IPR009474">
    <property type="entry name" value="BrxB/BrxA"/>
</dbReference>
<evidence type="ECO:0000313" key="3">
    <source>
        <dbReference type="Proteomes" id="UP000034189"/>
    </source>
</evidence>
<dbReference type="NCBIfam" id="TIGR04191">
    <property type="entry name" value="YphP_YqiW"/>
    <property type="match status" value="1"/>
</dbReference>
<dbReference type="Proteomes" id="UP000034189">
    <property type="component" value="Chromosome"/>
</dbReference>
<dbReference type="HOGENOM" id="CLU_132521_0_0_9"/>
<accession>A0A0F7FF90</accession>
<dbReference type="PANTHER" id="PTHR40052">
    <property type="entry name" value="UPF0403 PROTEIN YQIW-RELATED"/>
    <property type="match status" value="1"/>
</dbReference>